<dbReference type="EMBL" id="OX458333">
    <property type="protein sequence ID" value="CAI8861070.1"/>
    <property type="molecule type" value="Genomic_DNA"/>
</dbReference>
<name>A0ABN8X4B3_9GAMM</name>
<dbReference type="RefSeq" id="WP_026611432.1">
    <property type="nucleotide sequence ID" value="NZ_OX458333.1"/>
</dbReference>
<dbReference type="SUPFAM" id="SSF117396">
    <property type="entry name" value="TM1631-like"/>
    <property type="match status" value="1"/>
</dbReference>
<dbReference type="InterPro" id="IPR002763">
    <property type="entry name" value="DUF72"/>
</dbReference>
<dbReference type="PANTHER" id="PTHR30348:SF13">
    <property type="entry name" value="UPF0759 PROTEIN YUNF"/>
    <property type="match status" value="1"/>
</dbReference>
<dbReference type="InterPro" id="IPR036520">
    <property type="entry name" value="UPF0759_sf"/>
</dbReference>
<proteinExistence type="predicted"/>
<evidence type="ECO:0008006" key="3">
    <source>
        <dbReference type="Google" id="ProtNLM"/>
    </source>
</evidence>
<evidence type="ECO:0000313" key="1">
    <source>
        <dbReference type="EMBL" id="CAI8861070.1"/>
    </source>
</evidence>
<organism evidence="1 2">
    <name type="scientific">Methylocaldum szegediense</name>
    <dbReference type="NCBI Taxonomy" id="73780"/>
    <lineage>
        <taxon>Bacteria</taxon>
        <taxon>Pseudomonadati</taxon>
        <taxon>Pseudomonadota</taxon>
        <taxon>Gammaproteobacteria</taxon>
        <taxon>Methylococcales</taxon>
        <taxon>Methylococcaceae</taxon>
        <taxon>Methylocaldum</taxon>
    </lineage>
</organism>
<sequence length="297" mass="34337">MILVGTASWADKNLIDSGLFYPAHIKTPSDRLAYYASQFPLVEVDSSYYALPSERNAALWAERTPADFRFDIKSFRLFTQHQTPPKVLPVDIRVALGAVEKQHIYYHDLPEELRDELWQRFRSALRPLKDAGKLGVVLFQFPPWFVFRQSNLEHIAACARMMEGFRVAVEFRHRSWFDDQHRENALEFERRLGLTHVVVDEPQGFASSIPSVWEVTTPEIAVVRLHGRKRETWSQKGLESSAERFNYLYSTDELRKLVGAVKTLASKAREVHVVFNNNFGNFAQRNARDLAQLLLES</sequence>
<dbReference type="Pfam" id="PF01904">
    <property type="entry name" value="DUF72"/>
    <property type="match status" value="1"/>
</dbReference>
<accession>A0ABN8X4B3</accession>
<keyword evidence="2" id="KW-1185">Reference proteome</keyword>
<protein>
    <recommendedName>
        <fullName evidence="3">DUF72 domain-containing protein</fullName>
    </recommendedName>
</protein>
<evidence type="ECO:0000313" key="2">
    <source>
        <dbReference type="Proteomes" id="UP001162030"/>
    </source>
</evidence>
<dbReference type="Proteomes" id="UP001162030">
    <property type="component" value="Chromosome"/>
</dbReference>
<gene>
    <name evidence="1" type="ORF">MSZNOR_2694</name>
</gene>
<dbReference type="PANTHER" id="PTHR30348">
    <property type="entry name" value="UNCHARACTERIZED PROTEIN YECE"/>
    <property type="match status" value="1"/>
</dbReference>
<reference evidence="1 2" key="1">
    <citation type="submission" date="2023-03" db="EMBL/GenBank/DDBJ databases">
        <authorList>
            <person name="Pearce D."/>
        </authorList>
    </citation>
    <scope>NUCLEOTIDE SEQUENCE [LARGE SCALE GENOMIC DNA]</scope>
    <source>
        <strain evidence="1">Msz</strain>
    </source>
</reference>
<dbReference type="Gene3D" id="3.20.20.410">
    <property type="entry name" value="Protein of unknown function UPF0759"/>
    <property type="match status" value="1"/>
</dbReference>